<proteinExistence type="inferred from homology"/>
<comment type="similarity">
    <text evidence="1 2">Belongs to the DegT/DnrJ/EryC1 family.</text>
</comment>
<dbReference type="Proteomes" id="UP000033423">
    <property type="component" value="Unassembled WGS sequence"/>
</dbReference>
<dbReference type="PANTHER" id="PTHR30244">
    <property type="entry name" value="TRANSAMINASE"/>
    <property type="match status" value="1"/>
</dbReference>
<dbReference type="SUPFAM" id="SSF53383">
    <property type="entry name" value="PLP-dependent transferases"/>
    <property type="match status" value="1"/>
</dbReference>
<organism evidence="3 4">
    <name type="scientific">Candidatus Magnetobacterium bavaricum</name>
    <dbReference type="NCBI Taxonomy" id="29290"/>
    <lineage>
        <taxon>Bacteria</taxon>
        <taxon>Pseudomonadati</taxon>
        <taxon>Nitrospirota</taxon>
        <taxon>Thermodesulfovibrionia</taxon>
        <taxon>Thermodesulfovibrionales</taxon>
        <taxon>Candidatus Magnetobacteriaceae</taxon>
        <taxon>Candidatus Magnetobacterium</taxon>
    </lineage>
</organism>
<comment type="caution">
    <text evidence="3">The sequence shown here is derived from an EMBL/GenBank/DDBJ whole genome shotgun (WGS) entry which is preliminary data.</text>
</comment>
<dbReference type="PANTHER" id="PTHR30244:SF34">
    <property type="entry name" value="DTDP-4-AMINO-4,6-DIDEOXYGALACTOSE TRANSAMINASE"/>
    <property type="match status" value="1"/>
</dbReference>
<name>A0A0F3GL06_9BACT</name>
<dbReference type="InterPro" id="IPR000653">
    <property type="entry name" value="DegT/StrS_aminotransferase"/>
</dbReference>
<dbReference type="InterPro" id="IPR015421">
    <property type="entry name" value="PyrdxlP-dep_Trfase_major"/>
</dbReference>
<dbReference type="InterPro" id="IPR015424">
    <property type="entry name" value="PyrdxlP-dep_Trfase"/>
</dbReference>
<dbReference type="Gene3D" id="3.90.1150.10">
    <property type="entry name" value="Aspartate Aminotransferase, domain 1"/>
    <property type="match status" value="1"/>
</dbReference>
<gene>
    <name evidence="3" type="ORF">MBAV_006486</name>
</gene>
<dbReference type="GO" id="GO:0008483">
    <property type="term" value="F:transaminase activity"/>
    <property type="evidence" value="ECO:0007669"/>
    <property type="project" value="TreeGrafter"/>
</dbReference>
<protein>
    <submittedName>
        <fullName evidence="3">PLP-dependent enzyme</fullName>
    </submittedName>
</protein>
<dbReference type="AlphaFoldDB" id="A0A0F3GL06"/>
<reference evidence="3 4" key="1">
    <citation type="submission" date="2015-02" db="EMBL/GenBank/DDBJ databases">
        <title>Single-cell genomics of uncultivated deep-branching MTB reveals a conserved set of magnetosome genes.</title>
        <authorList>
            <person name="Kolinko S."/>
            <person name="Richter M."/>
            <person name="Glockner F.O."/>
            <person name="Brachmann A."/>
            <person name="Schuler D."/>
        </authorList>
    </citation>
    <scope>NUCLEOTIDE SEQUENCE [LARGE SCALE GENOMIC DNA]</scope>
    <source>
        <strain evidence="3">TM-1</strain>
    </source>
</reference>
<evidence type="ECO:0000313" key="4">
    <source>
        <dbReference type="Proteomes" id="UP000033423"/>
    </source>
</evidence>
<evidence type="ECO:0000256" key="2">
    <source>
        <dbReference type="RuleBase" id="RU004508"/>
    </source>
</evidence>
<evidence type="ECO:0000313" key="3">
    <source>
        <dbReference type="EMBL" id="KJU81353.1"/>
    </source>
</evidence>
<dbReference type="Pfam" id="PF01041">
    <property type="entry name" value="DegT_DnrJ_EryC1"/>
    <property type="match status" value="1"/>
</dbReference>
<sequence>MSKLAILGGNPVRKEPFHSSVVTDDSEWKYVQHVLEAKEFSRFMGSPSGDMGKTLHMPSLEAEAIEGRYFSFLGGRMVRRFESGFANKFGVPYAVSVNSATSGLSVALGAVGAGPGDEVITTCMSFNATALSILLFNSIPVFVDVDIRNFCLDPLEIEKAITPKTKVILVVHLLGNYADMDAIMKIAKKHNLTVIEDCAQAPGTKYKGKYVGTIGDMGVFSFQETKNIMTGEGGMIITSNSDFAKKARLIRNHGESVPDETWNDDDLINIVGMNYRMTELTAALGISQLTKLDDNNRIRTENAFYLAKELNGITGIVTSQYKDGIVPHSFPLLYNSEKTGVEREKILAALRAEGIPVGSGYLRLMNENPIFLKKIAYGKSHCPWSCHLYGGTQNYNAGNYSVAKSLLRERFIWFYHINRPNDITDMKDVVNAFNKVFNNLDKLKTADISVNIGYKW</sequence>
<dbReference type="EMBL" id="LACI01002732">
    <property type="protein sequence ID" value="KJU81353.1"/>
    <property type="molecule type" value="Genomic_DNA"/>
</dbReference>
<dbReference type="Gene3D" id="3.40.640.10">
    <property type="entry name" value="Type I PLP-dependent aspartate aminotransferase-like (Major domain)"/>
    <property type="match status" value="1"/>
</dbReference>
<dbReference type="InterPro" id="IPR015422">
    <property type="entry name" value="PyrdxlP-dep_Trfase_small"/>
</dbReference>
<evidence type="ECO:0000256" key="1">
    <source>
        <dbReference type="ARBA" id="ARBA00037999"/>
    </source>
</evidence>
<dbReference type="GO" id="GO:0030170">
    <property type="term" value="F:pyridoxal phosphate binding"/>
    <property type="evidence" value="ECO:0007669"/>
    <property type="project" value="TreeGrafter"/>
</dbReference>
<keyword evidence="4" id="KW-1185">Reference proteome</keyword>
<keyword evidence="2" id="KW-0663">Pyridoxal phosphate</keyword>
<dbReference type="CDD" id="cd00616">
    <property type="entry name" value="AHBA_syn"/>
    <property type="match status" value="1"/>
</dbReference>
<accession>A0A0F3GL06</accession>
<dbReference type="GO" id="GO:0000271">
    <property type="term" value="P:polysaccharide biosynthetic process"/>
    <property type="evidence" value="ECO:0007669"/>
    <property type="project" value="TreeGrafter"/>
</dbReference>